<dbReference type="PROSITE" id="PS50181">
    <property type="entry name" value="FBOX"/>
    <property type="match status" value="1"/>
</dbReference>
<dbReference type="EMBL" id="BJWL01000466">
    <property type="protein sequence ID" value="GFS46404.1"/>
    <property type="molecule type" value="Genomic_DNA"/>
</dbReference>
<organism evidence="2 3">
    <name type="scientific">Actinidia rufa</name>
    <dbReference type="NCBI Taxonomy" id="165716"/>
    <lineage>
        <taxon>Eukaryota</taxon>
        <taxon>Viridiplantae</taxon>
        <taxon>Streptophyta</taxon>
        <taxon>Embryophyta</taxon>
        <taxon>Tracheophyta</taxon>
        <taxon>Spermatophyta</taxon>
        <taxon>Magnoliopsida</taxon>
        <taxon>eudicotyledons</taxon>
        <taxon>Gunneridae</taxon>
        <taxon>Pentapetalae</taxon>
        <taxon>asterids</taxon>
        <taxon>Ericales</taxon>
        <taxon>Actinidiaceae</taxon>
        <taxon>Actinidia</taxon>
    </lineage>
</organism>
<dbReference type="PANTHER" id="PTHR31900:SF32">
    <property type="entry name" value="F-BOX_RNI_FBD-LIKE DOMAIN PROTEIN"/>
    <property type="match status" value="1"/>
</dbReference>
<dbReference type="InterPro" id="IPR032675">
    <property type="entry name" value="LRR_dom_sf"/>
</dbReference>
<proteinExistence type="predicted"/>
<feature type="domain" description="F-box" evidence="1">
    <location>
        <begin position="33"/>
        <end position="81"/>
    </location>
</feature>
<dbReference type="InterPro" id="IPR050232">
    <property type="entry name" value="FBL13/AtMIF1-like"/>
</dbReference>
<dbReference type="InterPro" id="IPR053781">
    <property type="entry name" value="F-box_AtFBL13-like"/>
</dbReference>
<name>A0A7J0E1Z1_9ERIC</name>
<dbReference type="Pfam" id="PF23622">
    <property type="entry name" value="LRR_At1g61320_AtMIF1"/>
    <property type="match status" value="1"/>
</dbReference>
<keyword evidence="3" id="KW-1185">Reference proteome</keyword>
<dbReference type="CDD" id="cd22160">
    <property type="entry name" value="F-box_AtFBL13-like"/>
    <property type="match status" value="1"/>
</dbReference>
<dbReference type="Proteomes" id="UP000585474">
    <property type="component" value="Unassembled WGS sequence"/>
</dbReference>
<evidence type="ECO:0000313" key="2">
    <source>
        <dbReference type="EMBL" id="GFS46404.1"/>
    </source>
</evidence>
<sequence length="497" mass="56866">MKFLLGLCRKNCSDGSKPNRRTAYKEENETLGEDRISALPDPLILHILSHLPMHEVIRTTMLSKRWNNLWIYVPSLTFTREERCLSEEIVSFVTKTLALHQCLKIDKLSVSFWCKDVNYAADMDIWIEFAVKRKVEVLDLSFICWQRYDAESYRLPEQLFMCSLVRELKLLSCVVEPTGSICWVSLKSLFIDYVKLTDSRLEKILSGCPVLEVLELCEIHNLNCLRITTPSMRKLVLRHCSPINYGNHASLEIWAPYLQSLSISGFYHCKIRLLNASSVVDALLDFDYGTREEHRIVVWEMLEILHSVKNLTLGTWFIKAFSEGVLGLYFVTRVNELTPATLSPLCPSQARILPSKGESTLGLGSITDGSDRFAISIAEMQTINTKDRFYDRYIFESYVLGGGNYSTLQELYSKCSLLHLKEIKISGFQGLNLGFQLELMQFLLKNARVLEKMIVYPGGGDCNLLSQCCRSQRLLQFTIKLLSYPRSSPHAVVMVCE</sequence>
<accession>A0A7J0E1Z1</accession>
<dbReference type="Pfam" id="PF08387">
    <property type="entry name" value="FBD"/>
    <property type="match status" value="1"/>
</dbReference>
<dbReference type="AlphaFoldDB" id="A0A7J0E1Z1"/>
<dbReference type="OrthoDB" id="1939276at2759"/>
<dbReference type="PANTHER" id="PTHR31900">
    <property type="entry name" value="F-BOX/RNI SUPERFAMILY PROTEIN-RELATED"/>
    <property type="match status" value="1"/>
</dbReference>
<comment type="caution">
    <text evidence="2">The sequence shown here is derived from an EMBL/GenBank/DDBJ whole genome shotgun (WGS) entry which is preliminary data.</text>
</comment>
<dbReference type="Pfam" id="PF00646">
    <property type="entry name" value="F-box"/>
    <property type="match status" value="1"/>
</dbReference>
<dbReference type="SMART" id="SM00579">
    <property type="entry name" value="FBD"/>
    <property type="match status" value="1"/>
</dbReference>
<evidence type="ECO:0000313" key="3">
    <source>
        <dbReference type="Proteomes" id="UP000585474"/>
    </source>
</evidence>
<dbReference type="InterPro" id="IPR006566">
    <property type="entry name" value="FBD"/>
</dbReference>
<dbReference type="SUPFAM" id="SSF52047">
    <property type="entry name" value="RNI-like"/>
    <property type="match status" value="1"/>
</dbReference>
<evidence type="ECO:0000259" key="1">
    <source>
        <dbReference type="PROSITE" id="PS50181"/>
    </source>
</evidence>
<dbReference type="SUPFAM" id="SSF81383">
    <property type="entry name" value="F-box domain"/>
    <property type="match status" value="1"/>
</dbReference>
<dbReference type="InterPro" id="IPR001810">
    <property type="entry name" value="F-box_dom"/>
</dbReference>
<gene>
    <name evidence="2" type="ORF">Acr_00g0102040</name>
</gene>
<protein>
    <recommendedName>
        <fullName evidence="1">F-box domain-containing protein</fullName>
    </recommendedName>
</protein>
<dbReference type="InterPro" id="IPR055357">
    <property type="entry name" value="LRR_At1g61320_AtMIF1"/>
</dbReference>
<dbReference type="InterPro" id="IPR036047">
    <property type="entry name" value="F-box-like_dom_sf"/>
</dbReference>
<dbReference type="Gene3D" id="3.80.10.10">
    <property type="entry name" value="Ribonuclease Inhibitor"/>
    <property type="match status" value="1"/>
</dbReference>
<reference evidence="3" key="1">
    <citation type="submission" date="2019-07" db="EMBL/GenBank/DDBJ databases">
        <title>De Novo Assembly of kiwifruit Actinidia rufa.</title>
        <authorList>
            <person name="Sugita-Konishi S."/>
            <person name="Sato K."/>
            <person name="Mori E."/>
            <person name="Abe Y."/>
            <person name="Kisaki G."/>
            <person name="Hamano K."/>
            <person name="Suezawa K."/>
            <person name="Otani M."/>
            <person name="Fukuda T."/>
            <person name="Manabe T."/>
            <person name="Gomi K."/>
            <person name="Tabuchi M."/>
            <person name="Akimitsu K."/>
            <person name="Kataoka I."/>
        </authorList>
    </citation>
    <scope>NUCLEOTIDE SEQUENCE [LARGE SCALE GENOMIC DNA]</scope>
    <source>
        <strain evidence="3">cv. Fuchu</strain>
    </source>
</reference>